<accession>A0A3B4UYC1</accession>
<feature type="compositionally biased region" description="Basic and acidic residues" evidence="1">
    <location>
        <begin position="1"/>
        <end position="27"/>
    </location>
</feature>
<sequence length="160" mass="18090">GRVGGVRREDNRRNSDSKMRRSLDENRKRKVSCSSADSEYSRKSSVRSEYLGNSGSASKHLVRHDLSKRNSFDGGRYENRGRDEICEVEDVKRGKESKKGREEEERSSKRSESAGNHHEQSGGVTSVPGVRPKKDLPANLLNIFNQIAQFEKEKGGRPKK</sequence>
<feature type="compositionally biased region" description="Basic and acidic residues" evidence="1">
    <location>
        <begin position="63"/>
        <end position="120"/>
    </location>
</feature>
<keyword evidence="3" id="KW-1185">Reference proteome</keyword>
<reference evidence="2" key="2">
    <citation type="submission" date="2025-09" db="UniProtKB">
        <authorList>
            <consortium name="Ensembl"/>
        </authorList>
    </citation>
    <scope>IDENTIFICATION</scope>
</reference>
<feature type="region of interest" description="Disordered" evidence="1">
    <location>
        <begin position="1"/>
        <end position="135"/>
    </location>
</feature>
<dbReference type="GeneTree" id="ENSGT01060000252104"/>
<protein>
    <submittedName>
        <fullName evidence="2">Uncharacterized protein</fullName>
    </submittedName>
</protein>
<dbReference type="AlphaFoldDB" id="A0A3B4UYC1"/>
<dbReference type="STRING" id="41447.ENSSDUP00000022865"/>
<reference evidence="2" key="1">
    <citation type="submission" date="2025-08" db="UniProtKB">
        <authorList>
            <consortium name="Ensembl"/>
        </authorList>
    </citation>
    <scope>IDENTIFICATION</scope>
</reference>
<evidence type="ECO:0000313" key="2">
    <source>
        <dbReference type="Ensembl" id="ENSSDUP00000022865.1"/>
    </source>
</evidence>
<dbReference type="Ensembl" id="ENSSDUT00000023282.1">
    <property type="protein sequence ID" value="ENSSDUP00000022865.1"/>
    <property type="gene ID" value="ENSSDUG00000016630.1"/>
</dbReference>
<dbReference type="Proteomes" id="UP000261420">
    <property type="component" value="Unplaced"/>
</dbReference>
<evidence type="ECO:0000256" key="1">
    <source>
        <dbReference type="SAM" id="MobiDB-lite"/>
    </source>
</evidence>
<name>A0A3B4UYC1_SERDU</name>
<proteinExistence type="predicted"/>
<organism evidence="2 3">
    <name type="scientific">Seriola dumerili</name>
    <name type="common">Greater amberjack</name>
    <name type="synonym">Caranx dumerili</name>
    <dbReference type="NCBI Taxonomy" id="41447"/>
    <lineage>
        <taxon>Eukaryota</taxon>
        <taxon>Metazoa</taxon>
        <taxon>Chordata</taxon>
        <taxon>Craniata</taxon>
        <taxon>Vertebrata</taxon>
        <taxon>Euteleostomi</taxon>
        <taxon>Actinopterygii</taxon>
        <taxon>Neopterygii</taxon>
        <taxon>Teleostei</taxon>
        <taxon>Neoteleostei</taxon>
        <taxon>Acanthomorphata</taxon>
        <taxon>Carangaria</taxon>
        <taxon>Carangiformes</taxon>
        <taxon>Carangidae</taxon>
        <taxon>Seriola</taxon>
    </lineage>
</organism>
<evidence type="ECO:0000313" key="3">
    <source>
        <dbReference type="Proteomes" id="UP000261420"/>
    </source>
</evidence>